<gene>
    <name evidence="3" type="ORF">ELAC_0528</name>
</gene>
<dbReference type="EMBL" id="CWGJ01000008">
    <property type="protein sequence ID" value="CRX37883.1"/>
    <property type="molecule type" value="Genomic_DNA"/>
</dbReference>
<dbReference type="Gene3D" id="3.30.830.10">
    <property type="entry name" value="Metalloenzyme, LuxS/M16 peptidase-like"/>
    <property type="match status" value="2"/>
</dbReference>
<organism evidence="3 4">
    <name type="scientific">Estrella lausannensis</name>
    <dbReference type="NCBI Taxonomy" id="483423"/>
    <lineage>
        <taxon>Bacteria</taxon>
        <taxon>Pseudomonadati</taxon>
        <taxon>Chlamydiota</taxon>
        <taxon>Chlamydiia</taxon>
        <taxon>Parachlamydiales</taxon>
        <taxon>Candidatus Criblamydiaceae</taxon>
        <taxon>Estrella</taxon>
    </lineage>
</organism>
<keyword evidence="4" id="KW-1185">Reference proteome</keyword>
<sequence length="319" mass="36713">MREWGNSFVATPLDKSIQLLKASIYKYYPLPEEKIKVLQDITAKDLDSYIQSLYSEGFVEGIVLGNLTSEEAGKIAGIAEKSFAKTPYKPPFFQREVLDMKGNLGPHYLEETIAAQGNAALLLIERDVVYSHKTRAIHQILTQSIQEPFFSELRTRQQTGYIVQASGEEIDRRLFNFFLAQSTTHSPRDLLARFELFLESFVQELANKELTEERFNKIKDALIYDLKNSVKNISQATELLAHLLYLYGGDFQWVEKRLKALEELTYSECLEGIQDTLSKKNLKRFAILLKGKPTDSPLFEYQPVSSLEDFKRQEDYRTP</sequence>
<dbReference type="SUPFAM" id="SSF63411">
    <property type="entry name" value="LuxS/MPP-like metallohydrolase"/>
    <property type="match status" value="2"/>
</dbReference>
<dbReference type="GO" id="GO:0046872">
    <property type="term" value="F:metal ion binding"/>
    <property type="evidence" value="ECO:0007669"/>
    <property type="project" value="UniProtKB-KW"/>
</dbReference>
<name>A0A0H5DPG8_9BACT</name>
<dbReference type="PANTHER" id="PTHR43690:SF18">
    <property type="entry name" value="INSULIN-DEGRADING ENZYME-RELATED"/>
    <property type="match status" value="1"/>
</dbReference>
<dbReference type="AlphaFoldDB" id="A0A0H5DPG8"/>
<dbReference type="PANTHER" id="PTHR43690">
    <property type="entry name" value="NARDILYSIN"/>
    <property type="match status" value="1"/>
</dbReference>
<accession>A0A0H5DPG8</accession>
<dbReference type="Pfam" id="PF22456">
    <property type="entry name" value="PqqF-like_C_4"/>
    <property type="match status" value="1"/>
</dbReference>
<feature type="domain" description="Coenzyme PQQ synthesis protein F-like C-terminal lobe" evidence="2">
    <location>
        <begin position="141"/>
        <end position="238"/>
    </location>
</feature>
<evidence type="ECO:0000313" key="3">
    <source>
        <dbReference type="EMBL" id="CRX37883.1"/>
    </source>
</evidence>
<dbReference type="InterPro" id="IPR011249">
    <property type="entry name" value="Metalloenz_LuxS/M16"/>
</dbReference>
<dbReference type="InterPro" id="IPR054734">
    <property type="entry name" value="PqqF-like_C_4"/>
</dbReference>
<dbReference type="InterPro" id="IPR050626">
    <property type="entry name" value="Peptidase_M16"/>
</dbReference>
<evidence type="ECO:0000313" key="4">
    <source>
        <dbReference type="Proteomes" id="UP000220251"/>
    </source>
</evidence>
<protein>
    <recommendedName>
        <fullName evidence="2">Coenzyme PQQ synthesis protein F-like C-terminal lobe domain-containing protein</fullName>
    </recommendedName>
</protein>
<dbReference type="Proteomes" id="UP000220251">
    <property type="component" value="Unassembled WGS sequence"/>
</dbReference>
<keyword evidence="1" id="KW-0479">Metal-binding</keyword>
<evidence type="ECO:0000256" key="1">
    <source>
        <dbReference type="ARBA" id="ARBA00022723"/>
    </source>
</evidence>
<evidence type="ECO:0000259" key="2">
    <source>
        <dbReference type="Pfam" id="PF22456"/>
    </source>
</evidence>
<reference evidence="4" key="1">
    <citation type="submission" date="2015-06" db="EMBL/GenBank/DDBJ databases">
        <authorList>
            <person name="Bertelli C."/>
        </authorList>
    </citation>
    <scope>NUCLEOTIDE SEQUENCE [LARGE SCALE GENOMIC DNA]</scope>
    <source>
        <strain evidence="4">CRIB-30</strain>
    </source>
</reference>
<proteinExistence type="predicted"/>
<dbReference type="RefSeq" id="WP_204250521.1">
    <property type="nucleotide sequence ID" value="NZ_CWGJ01000008.1"/>
</dbReference>